<keyword evidence="8 12" id="KW-0539">Nucleus</keyword>
<dbReference type="InterPro" id="IPR007308">
    <property type="entry name" value="Rtr1/RPAP2_dom"/>
</dbReference>
<evidence type="ECO:0000259" key="14">
    <source>
        <dbReference type="PROSITE" id="PS51479"/>
    </source>
</evidence>
<reference evidence="15" key="1">
    <citation type="submission" date="2023-10" db="EMBL/GenBank/DDBJ databases">
        <authorList>
            <person name="Noh H."/>
        </authorList>
    </citation>
    <scope>NUCLEOTIDE SEQUENCE</scope>
    <source>
        <strain evidence="15">DUCC4014</strain>
    </source>
</reference>
<feature type="compositionally biased region" description="Low complexity" evidence="13">
    <location>
        <begin position="245"/>
        <end position="273"/>
    </location>
</feature>
<organism evidence="15 16">
    <name type="scientific">Vanrija pseudolonga</name>
    <dbReference type="NCBI Taxonomy" id="143232"/>
    <lineage>
        <taxon>Eukaryota</taxon>
        <taxon>Fungi</taxon>
        <taxon>Dikarya</taxon>
        <taxon>Basidiomycota</taxon>
        <taxon>Agaricomycotina</taxon>
        <taxon>Tremellomycetes</taxon>
        <taxon>Trichosporonales</taxon>
        <taxon>Trichosporonaceae</taxon>
        <taxon>Vanrija</taxon>
    </lineage>
</organism>
<evidence type="ECO:0000256" key="1">
    <source>
        <dbReference type="ARBA" id="ARBA00004123"/>
    </source>
</evidence>
<protein>
    <recommendedName>
        <fullName evidence="12">RNA polymerase II subunit B1 CTD phosphatase RPAP2 homolog</fullName>
        <ecNumber evidence="12">3.1.3.16</ecNumber>
    </recommendedName>
</protein>
<evidence type="ECO:0000256" key="8">
    <source>
        <dbReference type="ARBA" id="ARBA00023242"/>
    </source>
</evidence>
<feature type="compositionally biased region" description="Pro residues" evidence="13">
    <location>
        <begin position="274"/>
        <end position="283"/>
    </location>
</feature>
<feature type="compositionally biased region" description="Polar residues" evidence="13">
    <location>
        <begin position="13"/>
        <end position="27"/>
    </location>
</feature>
<comment type="catalytic activity">
    <reaction evidence="9 12">
        <text>O-phospho-L-seryl-[protein] + H2O = L-seryl-[protein] + phosphate</text>
        <dbReference type="Rhea" id="RHEA:20629"/>
        <dbReference type="Rhea" id="RHEA-COMP:9863"/>
        <dbReference type="Rhea" id="RHEA-COMP:11604"/>
        <dbReference type="ChEBI" id="CHEBI:15377"/>
        <dbReference type="ChEBI" id="CHEBI:29999"/>
        <dbReference type="ChEBI" id="CHEBI:43474"/>
        <dbReference type="ChEBI" id="CHEBI:83421"/>
        <dbReference type="EC" id="3.1.3.16"/>
    </reaction>
</comment>
<dbReference type="AlphaFoldDB" id="A0AAF0YEW1"/>
<dbReference type="Pfam" id="PF04181">
    <property type="entry name" value="RPAP2_Rtr1"/>
    <property type="match status" value="1"/>
</dbReference>
<comment type="similarity">
    <text evidence="2 11 12">Belongs to the RPAP2 family.</text>
</comment>
<dbReference type="InterPro" id="IPR038534">
    <property type="entry name" value="Rtr1/RPAP2_sf"/>
</dbReference>
<feature type="region of interest" description="Disordered" evidence="13">
    <location>
        <begin position="245"/>
        <end position="284"/>
    </location>
</feature>
<dbReference type="GO" id="GO:0043175">
    <property type="term" value="F:RNA polymerase core enzyme binding"/>
    <property type="evidence" value="ECO:0007669"/>
    <property type="project" value="UniProtKB-UniRule"/>
</dbReference>
<evidence type="ECO:0000256" key="2">
    <source>
        <dbReference type="ARBA" id="ARBA00005676"/>
    </source>
</evidence>
<feature type="region of interest" description="Disordered" evidence="13">
    <location>
        <begin position="299"/>
        <end position="352"/>
    </location>
</feature>
<dbReference type="Gene3D" id="1.25.40.820">
    <property type="match status" value="1"/>
</dbReference>
<evidence type="ECO:0000256" key="3">
    <source>
        <dbReference type="ARBA" id="ARBA00022723"/>
    </source>
</evidence>
<evidence type="ECO:0000256" key="7">
    <source>
        <dbReference type="ARBA" id="ARBA00022912"/>
    </source>
</evidence>
<keyword evidence="7 12" id="KW-0904">Protein phosphatase</keyword>
<dbReference type="GO" id="GO:0008270">
    <property type="term" value="F:zinc ion binding"/>
    <property type="evidence" value="ECO:0007669"/>
    <property type="project" value="UniProtKB-KW"/>
</dbReference>
<accession>A0AAF0YEW1</accession>
<keyword evidence="3 12" id="KW-0479">Metal-binding</keyword>
<evidence type="ECO:0000313" key="16">
    <source>
        <dbReference type="Proteomes" id="UP000827549"/>
    </source>
</evidence>
<evidence type="ECO:0000256" key="4">
    <source>
        <dbReference type="ARBA" id="ARBA00022771"/>
    </source>
</evidence>
<dbReference type="GO" id="GO:0005737">
    <property type="term" value="C:cytoplasm"/>
    <property type="evidence" value="ECO:0007669"/>
    <property type="project" value="TreeGrafter"/>
</dbReference>
<feature type="domain" description="RTR1-type" evidence="14">
    <location>
        <begin position="82"/>
        <end position="169"/>
    </location>
</feature>
<keyword evidence="5 12" id="KW-0378">Hydrolase</keyword>
<comment type="subcellular location">
    <subcellularLocation>
        <location evidence="1 12">Nucleus</location>
    </subcellularLocation>
</comment>
<sequence length="418" mass="44148">MQAGPSRLGGGSTSTPRAPQPQRTLKQPMSLGVAERSATPAAQSDAASLRRALERRAELSRRADKWMDRLMEEVVDRVAFQRALSYVHAKQYAEVEHERHLNNMCAYPLCPNPPAAPYRSQRRFVVSTRNRSITETEGNADEAFCSGRCRARSSWVRNTLGTEAAWIRGKVEPLVLLEDLEERGEVRWGGRRGDVLERVKVPGPEAEAAPAAVQTPQAAQGYAVAPDPATPTPAVVAAPASPATAAPAAPATTTATTAPARPTPARAPQNLTPAPTPAAPTSPQPIQDLIANLAIYERPTPTSKPLPPSLSPAAPPPAQEAVVPTAPPLPLPQRTSALTPPRRAAGASSMISSSSTKLASTLLAAAKALPPGVQDDSDAESSASEEDWAKEMGWGKGAEVDALFDEARAARDLLDEAA</sequence>
<dbReference type="PROSITE" id="PS51479">
    <property type="entry name" value="ZF_RTR1"/>
    <property type="match status" value="1"/>
</dbReference>
<evidence type="ECO:0000256" key="9">
    <source>
        <dbReference type="ARBA" id="ARBA00047761"/>
    </source>
</evidence>
<dbReference type="PANTHER" id="PTHR14732:SF0">
    <property type="entry name" value="RNA POLYMERASE II SUBUNIT B1 CTD PHOSPHATASE RPAP2-RELATED"/>
    <property type="match status" value="1"/>
</dbReference>
<evidence type="ECO:0000256" key="13">
    <source>
        <dbReference type="SAM" id="MobiDB-lite"/>
    </source>
</evidence>
<dbReference type="GO" id="GO:0008420">
    <property type="term" value="F:RNA polymerase II CTD heptapeptide repeat phosphatase activity"/>
    <property type="evidence" value="ECO:0007669"/>
    <property type="project" value="UniProtKB-UniRule"/>
</dbReference>
<name>A0AAF0YEW1_9TREE</name>
<feature type="region of interest" description="Disordered" evidence="13">
    <location>
        <begin position="369"/>
        <end position="395"/>
    </location>
</feature>
<evidence type="ECO:0000256" key="5">
    <source>
        <dbReference type="ARBA" id="ARBA00022801"/>
    </source>
</evidence>
<gene>
    <name evidence="15" type="primary">Rpap2</name>
    <name evidence="15" type="ORF">LOC62_05G007163</name>
</gene>
<dbReference type="PANTHER" id="PTHR14732">
    <property type="entry name" value="RNA POLYMERASE II SUBUNIT B1 CTD PHOSPHATASE RPAP2-RELATED"/>
    <property type="match status" value="1"/>
</dbReference>
<feature type="compositionally biased region" description="Pro residues" evidence="13">
    <location>
        <begin position="302"/>
        <end position="318"/>
    </location>
</feature>
<feature type="compositionally biased region" description="Acidic residues" evidence="13">
    <location>
        <begin position="375"/>
        <end position="388"/>
    </location>
</feature>
<keyword evidence="6 12" id="KW-0862">Zinc</keyword>
<comment type="function">
    <text evidence="12">Putative RNA polymerase II subunit B1 C-terminal domain (CTD) phosphatase involved in RNA polymerase II transcription regulation.</text>
</comment>
<dbReference type="InterPro" id="IPR039693">
    <property type="entry name" value="Rtr1/RPAP2"/>
</dbReference>
<proteinExistence type="inferred from homology"/>
<dbReference type="RefSeq" id="XP_062629670.1">
    <property type="nucleotide sequence ID" value="XM_062773686.1"/>
</dbReference>
<evidence type="ECO:0000256" key="12">
    <source>
        <dbReference type="RuleBase" id="RU367080"/>
    </source>
</evidence>
<keyword evidence="16" id="KW-1185">Reference proteome</keyword>
<evidence type="ECO:0000313" key="15">
    <source>
        <dbReference type="EMBL" id="WOO83644.1"/>
    </source>
</evidence>
<dbReference type="PRINTS" id="PR01217">
    <property type="entry name" value="PRICHEXTENSN"/>
</dbReference>
<keyword evidence="4 12" id="KW-0863">Zinc-finger</keyword>
<dbReference type="GeneID" id="87810337"/>
<feature type="region of interest" description="Disordered" evidence="13">
    <location>
        <begin position="1"/>
        <end position="47"/>
    </location>
</feature>
<dbReference type="EMBL" id="CP086718">
    <property type="protein sequence ID" value="WOO83644.1"/>
    <property type="molecule type" value="Genomic_DNA"/>
</dbReference>
<dbReference type="Proteomes" id="UP000827549">
    <property type="component" value="Chromosome 5"/>
</dbReference>
<comment type="catalytic activity">
    <reaction evidence="10 12">
        <text>O-phospho-L-threonyl-[protein] + H2O = L-threonyl-[protein] + phosphate</text>
        <dbReference type="Rhea" id="RHEA:47004"/>
        <dbReference type="Rhea" id="RHEA-COMP:11060"/>
        <dbReference type="Rhea" id="RHEA-COMP:11605"/>
        <dbReference type="ChEBI" id="CHEBI:15377"/>
        <dbReference type="ChEBI" id="CHEBI:30013"/>
        <dbReference type="ChEBI" id="CHEBI:43474"/>
        <dbReference type="ChEBI" id="CHEBI:61977"/>
        <dbReference type="EC" id="3.1.3.16"/>
    </reaction>
</comment>
<dbReference type="GO" id="GO:0005634">
    <property type="term" value="C:nucleus"/>
    <property type="evidence" value="ECO:0007669"/>
    <property type="project" value="UniProtKB-SubCell"/>
</dbReference>
<evidence type="ECO:0000256" key="11">
    <source>
        <dbReference type="PROSITE-ProRule" id="PRU00812"/>
    </source>
</evidence>
<evidence type="ECO:0000256" key="6">
    <source>
        <dbReference type="ARBA" id="ARBA00022833"/>
    </source>
</evidence>
<dbReference type="EC" id="3.1.3.16" evidence="12"/>
<evidence type="ECO:0000256" key="10">
    <source>
        <dbReference type="ARBA" id="ARBA00048336"/>
    </source>
</evidence>